<organism evidence="2 3">
    <name type="scientific">Cinara cedri</name>
    <dbReference type="NCBI Taxonomy" id="506608"/>
    <lineage>
        <taxon>Eukaryota</taxon>
        <taxon>Metazoa</taxon>
        <taxon>Ecdysozoa</taxon>
        <taxon>Arthropoda</taxon>
        <taxon>Hexapoda</taxon>
        <taxon>Insecta</taxon>
        <taxon>Pterygota</taxon>
        <taxon>Neoptera</taxon>
        <taxon>Paraneoptera</taxon>
        <taxon>Hemiptera</taxon>
        <taxon>Sternorrhyncha</taxon>
        <taxon>Aphidomorpha</taxon>
        <taxon>Aphidoidea</taxon>
        <taxon>Aphididae</taxon>
        <taxon>Lachninae</taxon>
        <taxon>Cinara</taxon>
    </lineage>
</organism>
<name>A0A5E4MQ29_9HEMI</name>
<sequence length="243" mass="26943">MAGKTVRVTAAMERLTVHRASYRPVPIPACCRWTPAAAKRSGAAFETDTVHGLAYRPRDPQDPIKSARPRDHGFLDGDGLSRFRCTLYRSDYTTKNGRPARPNLAVRYWCTRTPVQTDTTAGTAYRPPAPRPQLWRYTQSAYREPSRPMETSSVQQLSYRPAVPGACCRTIPAADRCGKRGAPVDESPAKTRAPVESITTYTSGFRAAPPAVPDQCARSRISEYRAPRAHNYSAGIKTTKRCK</sequence>
<evidence type="ECO:0000256" key="1">
    <source>
        <dbReference type="SAM" id="MobiDB-lite"/>
    </source>
</evidence>
<dbReference type="OrthoDB" id="6600730at2759"/>
<evidence type="ECO:0000313" key="3">
    <source>
        <dbReference type="Proteomes" id="UP000325440"/>
    </source>
</evidence>
<protein>
    <submittedName>
        <fullName evidence="2">Uncharacterized protein</fullName>
    </submittedName>
</protein>
<proteinExistence type="predicted"/>
<dbReference type="EMBL" id="CABPRJ010000952">
    <property type="protein sequence ID" value="VVC31935.1"/>
    <property type="molecule type" value="Genomic_DNA"/>
</dbReference>
<reference evidence="2 3" key="1">
    <citation type="submission" date="2019-08" db="EMBL/GenBank/DDBJ databases">
        <authorList>
            <person name="Alioto T."/>
            <person name="Alioto T."/>
            <person name="Gomez Garrido J."/>
        </authorList>
    </citation>
    <scope>NUCLEOTIDE SEQUENCE [LARGE SCALE GENOMIC DNA]</scope>
</reference>
<keyword evidence="3" id="KW-1185">Reference proteome</keyword>
<evidence type="ECO:0000313" key="2">
    <source>
        <dbReference type="EMBL" id="VVC31935.1"/>
    </source>
</evidence>
<accession>A0A5E4MQ29</accession>
<dbReference type="Proteomes" id="UP000325440">
    <property type="component" value="Unassembled WGS sequence"/>
</dbReference>
<feature type="region of interest" description="Disordered" evidence="1">
    <location>
        <begin position="53"/>
        <end position="73"/>
    </location>
</feature>
<gene>
    <name evidence="2" type="ORF">CINCED_3A007678</name>
</gene>
<dbReference type="AlphaFoldDB" id="A0A5E4MQ29"/>